<keyword evidence="2 5" id="KW-0472">Membrane</keyword>
<keyword evidence="9" id="KW-1185">Reference proteome</keyword>
<dbReference type="SUPFAM" id="SSF103088">
    <property type="entry name" value="OmpA-like"/>
    <property type="match status" value="1"/>
</dbReference>
<evidence type="ECO:0000256" key="1">
    <source>
        <dbReference type="ARBA" id="ARBA00004442"/>
    </source>
</evidence>
<keyword evidence="4" id="KW-0802">TPR repeat</keyword>
<gene>
    <name evidence="8" type="ORF">AV926_18155</name>
</gene>
<organism evidence="8 9">
    <name type="scientific">Myroides marinus</name>
    <dbReference type="NCBI Taxonomy" id="703342"/>
    <lineage>
        <taxon>Bacteria</taxon>
        <taxon>Pseudomonadati</taxon>
        <taxon>Bacteroidota</taxon>
        <taxon>Flavobacteriia</taxon>
        <taxon>Flavobacteriales</taxon>
        <taxon>Flavobacteriaceae</taxon>
        <taxon>Myroides</taxon>
    </lineage>
</organism>
<evidence type="ECO:0000256" key="2">
    <source>
        <dbReference type="ARBA" id="ARBA00023136"/>
    </source>
</evidence>
<dbReference type="EMBL" id="LQNU01000102">
    <property type="protein sequence ID" value="KZE73801.1"/>
    <property type="molecule type" value="Genomic_DNA"/>
</dbReference>
<comment type="subcellular location">
    <subcellularLocation>
        <location evidence="1">Cell outer membrane</location>
    </subcellularLocation>
</comment>
<dbReference type="InterPro" id="IPR011990">
    <property type="entry name" value="TPR-like_helical_dom_sf"/>
</dbReference>
<dbReference type="PRINTS" id="PR01021">
    <property type="entry name" value="OMPADOMAIN"/>
</dbReference>
<dbReference type="SUPFAM" id="SSF48452">
    <property type="entry name" value="TPR-like"/>
    <property type="match status" value="1"/>
</dbReference>
<feature type="signal peptide" evidence="6">
    <location>
        <begin position="1"/>
        <end position="23"/>
    </location>
</feature>
<comment type="caution">
    <text evidence="8">The sequence shown here is derived from an EMBL/GenBank/DDBJ whole genome shotgun (WGS) entry which is preliminary data.</text>
</comment>
<evidence type="ECO:0000313" key="9">
    <source>
        <dbReference type="Proteomes" id="UP000076630"/>
    </source>
</evidence>
<dbReference type="CDD" id="cd07185">
    <property type="entry name" value="OmpA_C-like"/>
    <property type="match status" value="1"/>
</dbReference>
<feature type="repeat" description="TPR" evidence="4">
    <location>
        <begin position="59"/>
        <end position="92"/>
    </location>
</feature>
<dbReference type="InterPro" id="IPR008969">
    <property type="entry name" value="CarboxyPept-like_regulatory"/>
</dbReference>
<evidence type="ECO:0000313" key="8">
    <source>
        <dbReference type="EMBL" id="KZE73801.1"/>
    </source>
</evidence>
<dbReference type="Pfam" id="PF07676">
    <property type="entry name" value="PD40"/>
    <property type="match status" value="3"/>
</dbReference>
<evidence type="ECO:0000259" key="7">
    <source>
        <dbReference type="PROSITE" id="PS51123"/>
    </source>
</evidence>
<dbReference type="SUPFAM" id="SSF82171">
    <property type="entry name" value="DPP6 N-terminal domain-like"/>
    <property type="match status" value="1"/>
</dbReference>
<dbReference type="Gene3D" id="1.25.40.10">
    <property type="entry name" value="Tetratricopeptide repeat domain"/>
    <property type="match status" value="1"/>
</dbReference>
<dbReference type="InterPro" id="IPR036737">
    <property type="entry name" value="OmpA-like_sf"/>
</dbReference>
<keyword evidence="8" id="KW-0969">Cilium</keyword>
<dbReference type="PROSITE" id="PS50005">
    <property type="entry name" value="TPR"/>
    <property type="match status" value="1"/>
</dbReference>
<evidence type="ECO:0000256" key="4">
    <source>
        <dbReference type="PROSITE-ProRule" id="PRU00339"/>
    </source>
</evidence>
<sequence>MKRVIFRNIKTLFVFLLCVNSFAQNTKTAKYGDLLFEHLSFSDAIKSYEAAIKRGETSQEVYRNLADAYYNNGMYKDANKWYSKILSSSEENSEFVSSDIYFKYVQTLKSESNYEEADKIMDLMSTKFKEDLRVKLYLADKSYLKNLKANPGAFTATLMERVNTTYSEYGAAMYKGHIIFASSQNRADHYPGIHSWTNDPFTKLYAAPVYIDGYVGDSKPFSKSIEGKLNESTPTFSLDGQTMYFSSNNRESLKKQEGIIKVELYKATLDSKKKWSNIERLPFNIPSSSTAHPAISPDGKWLYFVSDRAGSYGQSDLYRVKILEGGGFGTPENLGDKINTEGRESFPFISTNNILYFASDGRPGFGGLDIYGVKINEDGTFGDVINLGDSVNSSYDDFAFYLDPNCKFGFMTSNRPGGIGKDDLYFVREIDGIEMELYQSIKGKVYDILSSKPIESAKVTLYDNNHKKVEEIITDESGMYEFVDKVCSVSYTVGVDKSGYNTIELGLPALNKSNGAELDFGIEGGRGASIDDLIPGVQIKVGDDLFKVLKLDAIYFDLGKYYIRPDAEKELYKILEVLRKYPNMRVDVRSHTDVSGSDGFNYLLSQRRAESTVNWLVARGINRSRLTGRGFGSSMLVNECYKGVPCPAYKHQENRRSEFVVEDL</sequence>
<dbReference type="Gene3D" id="2.120.10.30">
    <property type="entry name" value="TolB, C-terminal domain"/>
    <property type="match status" value="1"/>
</dbReference>
<feature type="chain" id="PRO_5007846420" evidence="6">
    <location>
        <begin position="24"/>
        <end position="664"/>
    </location>
</feature>
<name>A0A163USZ3_9FLAO</name>
<dbReference type="AlphaFoldDB" id="A0A163USZ3"/>
<dbReference type="Pfam" id="PF13620">
    <property type="entry name" value="CarboxypepD_reg"/>
    <property type="match status" value="1"/>
</dbReference>
<dbReference type="Gene3D" id="2.60.40.1120">
    <property type="entry name" value="Carboxypeptidase-like, regulatory domain"/>
    <property type="match status" value="1"/>
</dbReference>
<feature type="domain" description="OmpA-like" evidence="7">
    <location>
        <begin position="543"/>
        <end position="664"/>
    </location>
</feature>
<dbReference type="InterPro" id="IPR050330">
    <property type="entry name" value="Bact_OuterMem_StrucFunc"/>
</dbReference>
<reference evidence="8 9" key="1">
    <citation type="submission" date="2016-01" db="EMBL/GenBank/DDBJ databases">
        <title>Whole genome sequencing of Myroides marinus L41.</title>
        <authorList>
            <person name="Hong K.W."/>
        </authorList>
    </citation>
    <scope>NUCLEOTIDE SEQUENCE [LARGE SCALE GENOMIC DNA]</scope>
    <source>
        <strain evidence="8 9">L41</strain>
    </source>
</reference>
<dbReference type="PANTHER" id="PTHR30329">
    <property type="entry name" value="STATOR ELEMENT OF FLAGELLAR MOTOR COMPLEX"/>
    <property type="match status" value="1"/>
</dbReference>
<dbReference type="GO" id="GO:0009279">
    <property type="term" value="C:cell outer membrane"/>
    <property type="evidence" value="ECO:0007669"/>
    <property type="project" value="UniProtKB-SubCell"/>
</dbReference>
<evidence type="ECO:0000256" key="5">
    <source>
        <dbReference type="PROSITE-ProRule" id="PRU00473"/>
    </source>
</evidence>
<dbReference type="OrthoDB" id="9782229at2"/>
<evidence type="ECO:0000256" key="3">
    <source>
        <dbReference type="ARBA" id="ARBA00023237"/>
    </source>
</evidence>
<dbReference type="PANTHER" id="PTHR30329:SF21">
    <property type="entry name" value="LIPOPROTEIN YIAD-RELATED"/>
    <property type="match status" value="1"/>
</dbReference>
<dbReference type="InterPro" id="IPR011659">
    <property type="entry name" value="WD40"/>
</dbReference>
<protein>
    <submittedName>
        <fullName evidence="8">Flagellar motor protein MotB</fullName>
    </submittedName>
</protein>
<dbReference type="Gene3D" id="3.30.1330.60">
    <property type="entry name" value="OmpA-like domain"/>
    <property type="match status" value="1"/>
</dbReference>
<dbReference type="InterPro" id="IPR011042">
    <property type="entry name" value="6-blade_b-propeller_TolB-like"/>
</dbReference>
<dbReference type="InterPro" id="IPR019734">
    <property type="entry name" value="TPR_rpt"/>
</dbReference>
<keyword evidence="8" id="KW-0966">Cell projection</keyword>
<proteinExistence type="predicted"/>
<keyword evidence="3" id="KW-0998">Cell outer membrane</keyword>
<dbReference type="RefSeq" id="WP_038988380.1">
    <property type="nucleotide sequence ID" value="NZ_JWJO01000107.1"/>
</dbReference>
<keyword evidence="6" id="KW-0732">Signal</keyword>
<keyword evidence="8" id="KW-0282">Flagellum</keyword>
<accession>A0A163USZ3</accession>
<dbReference type="PROSITE" id="PS51123">
    <property type="entry name" value="OMPA_2"/>
    <property type="match status" value="1"/>
</dbReference>
<dbReference type="InterPro" id="IPR006664">
    <property type="entry name" value="OMP_bac"/>
</dbReference>
<dbReference type="Pfam" id="PF00691">
    <property type="entry name" value="OmpA"/>
    <property type="match status" value="1"/>
</dbReference>
<dbReference type="SUPFAM" id="SSF49464">
    <property type="entry name" value="Carboxypeptidase regulatory domain-like"/>
    <property type="match status" value="1"/>
</dbReference>
<evidence type="ECO:0000256" key="6">
    <source>
        <dbReference type="SAM" id="SignalP"/>
    </source>
</evidence>
<dbReference type="Proteomes" id="UP000076630">
    <property type="component" value="Unassembled WGS sequence"/>
</dbReference>
<dbReference type="InterPro" id="IPR006665">
    <property type="entry name" value="OmpA-like"/>
</dbReference>